<feature type="compositionally biased region" description="Basic and acidic residues" evidence="1">
    <location>
        <begin position="128"/>
        <end position="140"/>
    </location>
</feature>
<dbReference type="Proteomes" id="UP000243459">
    <property type="component" value="Chromosome 4"/>
</dbReference>
<evidence type="ECO:0000313" key="2">
    <source>
        <dbReference type="EMBL" id="ONK73364.1"/>
    </source>
</evidence>
<dbReference type="OMA" id="KDIIRWT"/>
<dbReference type="AlphaFoldDB" id="A0A5P1F5H1"/>
<dbReference type="PANTHER" id="PTHR33623:SF4">
    <property type="entry name" value="DUF4378 DOMAIN-CONTAINING PROTEIN"/>
    <property type="match status" value="1"/>
</dbReference>
<protein>
    <recommendedName>
        <fullName evidence="4">DUF4378 domain-containing protein</fullName>
    </recommendedName>
</protein>
<sequence length="343" mass="38671">MWAKLNTLVLGPSLKPDLAHRVGGARVRRFSWKKTQEKEAVVVTVNDIVRLKSFDDETRRERRRTLYFTSSPPPVASSSSSCSEDAEQRSESFASSSSSSNSVDVQTQSQSQNQNLYQNPIQPSEEGANEKLECKGSQSEEEKEQLSPISVMNFPYQEEGDKNEGEEDEASSSGFEQSLANNIKRSKHRLLHKIRRFETLADLLDPLNLDLRFACTEEEADRVHVASPHAITARDLIHRLRSDLHSKPQSDELLFEFFVDELSWSAGTTNENIGRLLPAAVDWINGTGFINMEEHGKSQLDEMERNGRWRCFGFEKDDVAADVEMGILGSLLHELVLELAVTD</sequence>
<name>A0A5P1F5H1_ASPOF</name>
<evidence type="ECO:0000313" key="3">
    <source>
        <dbReference type="Proteomes" id="UP000243459"/>
    </source>
</evidence>
<feature type="region of interest" description="Disordered" evidence="1">
    <location>
        <begin position="65"/>
        <end position="176"/>
    </location>
</feature>
<organism evidence="2 3">
    <name type="scientific">Asparagus officinalis</name>
    <name type="common">Garden asparagus</name>
    <dbReference type="NCBI Taxonomy" id="4686"/>
    <lineage>
        <taxon>Eukaryota</taxon>
        <taxon>Viridiplantae</taxon>
        <taxon>Streptophyta</taxon>
        <taxon>Embryophyta</taxon>
        <taxon>Tracheophyta</taxon>
        <taxon>Spermatophyta</taxon>
        <taxon>Magnoliopsida</taxon>
        <taxon>Liliopsida</taxon>
        <taxon>Asparagales</taxon>
        <taxon>Asparagaceae</taxon>
        <taxon>Asparagoideae</taxon>
        <taxon>Asparagus</taxon>
    </lineage>
</organism>
<gene>
    <name evidence="2" type="ORF">A4U43_C04F30460</name>
</gene>
<proteinExistence type="predicted"/>
<reference evidence="3" key="1">
    <citation type="journal article" date="2017" name="Nat. Commun.">
        <title>The asparagus genome sheds light on the origin and evolution of a young Y chromosome.</title>
        <authorList>
            <person name="Harkess A."/>
            <person name="Zhou J."/>
            <person name="Xu C."/>
            <person name="Bowers J.E."/>
            <person name="Van der Hulst R."/>
            <person name="Ayyampalayam S."/>
            <person name="Mercati F."/>
            <person name="Riccardi P."/>
            <person name="McKain M.R."/>
            <person name="Kakrana A."/>
            <person name="Tang H."/>
            <person name="Ray J."/>
            <person name="Groenendijk J."/>
            <person name="Arikit S."/>
            <person name="Mathioni S.M."/>
            <person name="Nakano M."/>
            <person name="Shan H."/>
            <person name="Telgmann-Rauber A."/>
            <person name="Kanno A."/>
            <person name="Yue Z."/>
            <person name="Chen H."/>
            <person name="Li W."/>
            <person name="Chen Y."/>
            <person name="Xu X."/>
            <person name="Zhang Y."/>
            <person name="Luo S."/>
            <person name="Chen H."/>
            <person name="Gao J."/>
            <person name="Mao Z."/>
            <person name="Pires J.C."/>
            <person name="Luo M."/>
            <person name="Kudrna D."/>
            <person name="Wing R.A."/>
            <person name="Meyers B.C."/>
            <person name="Yi K."/>
            <person name="Kong H."/>
            <person name="Lavrijsen P."/>
            <person name="Sunseri F."/>
            <person name="Falavigna A."/>
            <person name="Ye Y."/>
            <person name="Leebens-Mack J.H."/>
            <person name="Chen G."/>
        </authorList>
    </citation>
    <scope>NUCLEOTIDE SEQUENCE [LARGE SCALE GENOMIC DNA]</scope>
    <source>
        <strain evidence="3">cv. DH0086</strain>
    </source>
</reference>
<evidence type="ECO:0000256" key="1">
    <source>
        <dbReference type="SAM" id="MobiDB-lite"/>
    </source>
</evidence>
<dbReference type="Gramene" id="ONK73364">
    <property type="protein sequence ID" value="ONK73364"/>
    <property type="gene ID" value="A4U43_C04F30460"/>
</dbReference>
<feature type="compositionally biased region" description="Low complexity" evidence="1">
    <location>
        <begin position="91"/>
        <end position="119"/>
    </location>
</feature>
<accession>A0A5P1F5H1</accession>
<evidence type="ECO:0008006" key="4">
    <source>
        <dbReference type="Google" id="ProtNLM"/>
    </source>
</evidence>
<keyword evidence="3" id="KW-1185">Reference proteome</keyword>
<dbReference type="EMBL" id="CM007384">
    <property type="protein sequence ID" value="ONK73364.1"/>
    <property type="molecule type" value="Genomic_DNA"/>
</dbReference>
<dbReference type="PANTHER" id="PTHR33623">
    <property type="entry name" value="OS04G0572500 PROTEIN"/>
    <property type="match status" value="1"/>
</dbReference>